<gene>
    <name evidence="1" type="ORF">S12H4_46553</name>
</gene>
<proteinExistence type="predicted"/>
<comment type="caution">
    <text evidence="1">The sequence shown here is derived from an EMBL/GenBank/DDBJ whole genome shotgun (WGS) entry which is preliminary data.</text>
</comment>
<feature type="non-terminal residue" evidence="1">
    <location>
        <position position="1"/>
    </location>
</feature>
<accession>X1UVF1</accession>
<evidence type="ECO:0000313" key="1">
    <source>
        <dbReference type="EMBL" id="GAJ03866.1"/>
    </source>
</evidence>
<dbReference type="EMBL" id="BARW01028895">
    <property type="protein sequence ID" value="GAJ03866.1"/>
    <property type="molecule type" value="Genomic_DNA"/>
</dbReference>
<feature type="non-terminal residue" evidence="1">
    <location>
        <position position="253"/>
    </location>
</feature>
<name>X1UVF1_9ZZZZ</name>
<protein>
    <recommendedName>
        <fullName evidence="2">Sialidase domain-containing protein</fullName>
    </recommendedName>
</protein>
<organism evidence="1">
    <name type="scientific">marine sediment metagenome</name>
    <dbReference type="NCBI Taxonomy" id="412755"/>
    <lineage>
        <taxon>unclassified sequences</taxon>
        <taxon>metagenomes</taxon>
        <taxon>ecological metagenomes</taxon>
    </lineage>
</organism>
<evidence type="ECO:0008006" key="2">
    <source>
        <dbReference type="Google" id="ProtNLM"/>
    </source>
</evidence>
<sequence>DGYEIFYSRAFLDTSAGMIQYNVERPAQFISATNGEEGLFPVMALYEDTLIMIVWNVGTIQAEHAFGYNYSTDAGSTWVGRDIIYEHGSHFPSAWIFGSIAPNPNNGDMWAAWSWDYTGDGRQDIAVYHWDAVTNTWTDELAAEATCMHPYALPAIVVDYNSVPHLVIQENLINDGGINDVLSTYSACGPAGTLYYTHRSGGTWHTPMKIMLPRWTPCNYASGHPSAGIATDNTIYFSTTQPESANPDTTVYG</sequence>
<reference evidence="1" key="1">
    <citation type="journal article" date="2014" name="Front. Microbiol.">
        <title>High frequency of phylogenetically diverse reductive dehalogenase-homologous genes in deep subseafloor sedimentary metagenomes.</title>
        <authorList>
            <person name="Kawai M."/>
            <person name="Futagami T."/>
            <person name="Toyoda A."/>
            <person name="Takaki Y."/>
            <person name="Nishi S."/>
            <person name="Hori S."/>
            <person name="Arai W."/>
            <person name="Tsubouchi T."/>
            <person name="Morono Y."/>
            <person name="Uchiyama I."/>
            <person name="Ito T."/>
            <person name="Fujiyama A."/>
            <person name="Inagaki F."/>
            <person name="Takami H."/>
        </authorList>
    </citation>
    <scope>NUCLEOTIDE SEQUENCE</scope>
    <source>
        <strain evidence="1">Expedition CK06-06</strain>
    </source>
</reference>
<dbReference type="AlphaFoldDB" id="X1UVF1"/>